<comment type="caution">
    <text evidence="2">The sequence shown here is derived from an EMBL/GenBank/DDBJ whole genome shotgun (WGS) entry which is preliminary data.</text>
</comment>
<dbReference type="Gene3D" id="3.90.79.10">
    <property type="entry name" value="Nucleoside Triphosphate Pyrophosphohydrolase"/>
    <property type="match status" value="1"/>
</dbReference>
<evidence type="ECO:0000259" key="1">
    <source>
        <dbReference type="PROSITE" id="PS51462"/>
    </source>
</evidence>
<dbReference type="CDD" id="cd03676">
    <property type="entry name" value="NUDIX_Tnr3_like"/>
    <property type="match status" value="1"/>
</dbReference>
<feature type="domain" description="Nudix hydrolase" evidence="1">
    <location>
        <begin position="143"/>
        <end position="320"/>
    </location>
</feature>
<dbReference type="STRING" id="43265.A0A545VDE4"/>
<dbReference type="PROSITE" id="PS51462">
    <property type="entry name" value="NUDIX"/>
    <property type="match status" value="1"/>
</dbReference>
<accession>A0A545VDE4</accession>
<proteinExistence type="predicted"/>
<keyword evidence="3" id="KW-1185">Reference proteome</keyword>
<dbReference type="EMBL" id="SPUK01000002">
    <property type="protein sequence ID" value="TQV99639.1"/>
    <property type="molecule type" value="Genomic_DNA"/>
</dbReference>
<organism evidence="2 3">
    <name type="scientific">Cordyceps javanica</name>
    <dbReference type="NCBI Taxonomy" id="43265"/>
    <lineage>
        <taxon>Eukaryota</taxon>
        <taxon>Fungi</taxon>
        <taxon>Dikarya</taxon>
        <taxon>Ascomycota</taxon>
        <taxon>Pezizomycotina</taxon>
        <taxon>Sordariomycetes</taxon>
        <taxon>Hypocreomycetidae</taxon>
        <taxon>Hypocreales</taxon>
        <taxon>Cordycipitaceae</taxon>
        <taxon>Cordyceps</taxon>
    </lineage>
</organism>
<reference evidence="2 3" key="1">
    <citation type="journal article" date="2019" name="Appl. Microbiol. Biotechnol.">
        <title>Genome sequence of Isaria javanica and comparative genome analysis insights into family S53 peptidase evolution in fungal entomopathogens.</title>
        <authorList>
            <person name="Lin R."/>
            <person name="Zhang X."/>
            <person name="Xin B."/>
            <person name="Zou M."/>
            <person name="Gao Y."/>
            <person name="Qin F."/>
            <person name="Hu Q."/>
            <person name="Xie B."/>
            <person name="Cheng X."/>
        </authorList>
    </citation>
    <scope>NUCLEOTIDE SEQUENCE [LARGE SCALE GENOMIC DNA]</scope>
    <source>
        <strain evidence="2 3">IJ1G</strain>
    </source>
</reference>
<dbReference type="AlphaFoldDB" id="A0A545VDE4"/>
<protein>
    <submittedName>
        <fullName evidence="2">NUDIX domain-containing protein</fullName>
    </submittedName>
</protein>
<dbReference type="OrthoDB" id="10261522at2759"/>
<dbReference type="InterPro" id="IPR015797">
    <property type="entry name" value="NUDIX_hydrolase-like_dom_sf"/>
</dbReference>
<name>A0A545VDE4_9HYPO</name>
<dbReference type="SUPFAM" id="SSF55811">
    <property type="entry name" value="Nudix"/>
    <property type="match status" value="1"/>
</dbReference>
<gene>
    <name evidence="2" type="ORF">IF1G_01854</name>
</gene>
<dbReference type="InterPro" id="IPR000086">
    <property type="entry name" value="NUDIX_hydrolase_dom"/>
</dbReference>
<dbReference type="Proteomes" id="UP000315783">
    <property type="component" value="Unassembled WGS sequence"/>
</dbReference>
<sequence length="358" mass="38355">MAASAERQSLPSLLDLITQVDNLPLDFATNSSPYYKFLLSSDPRPHGFIHPSTVERLPWPALFAVDRAAATVTLAAPTAERANAALQDAVDAAIACGRFPTLNGLHSEPFVVPGVAPDTWPDLPAAGPIRVERFAATLFGINTRGAHLTAYVRDDLSSSSGDGDGRGSGSGGGGGIAGIWVARRSASLYTYPGMLDSAVAGGVKAGDSPLQCILAESDEEARLAPEVVRPRLRPAGVVTLANRNPRTELVHGEILYVYDLDLSPPPPPPGRAGVDHPRDLGLVPLPGDDGEVDEFILMGWHEVARRMRAGEFKPNVCAVMIDFFIRHGLVTPENEDQYVEICNRLRRKLPMPTNGFET</sequence>
<evidence type="ECO:0000313" key="2">
    <source>
        <dbReference type="EMBL" id="TQV99639.1"/>
    </source>
</evidence>
<evidence type="ECO:0000313" key="3">
    <source>
        <dbReference type="Proteomes" id="UP000315783"/>
    </source>
</evidence>